<keyword evidence="1" id="KW-0812">Transmembrane</keyword>
<gene>
    <name evidence="2" type="ORF">ACFFGV_04585</name>
</gene>
<protein>
    <submittedName>
        <fullName evidence="2">Uncharacterized protein</fullName>
    </submittedName>
</protein>
<dbReference type="EMBL" id="JBHLTP010000003">
    <property type="protein sequence ID" value="MFC0522867.1"/>
    <property type="molecule type" value="Genomic_DNA"/>
</dbReference>
<comment type="caution">
    <text evidence="2">The sequence shown here is derived from an EMBL/GenBank/DDBJ whole genome shotgun (WGS) entry which is preliminary data.</text>
</comment>
<keyword evidence="1" id="KW-0472">Membrane</keyword>
<proteinExistence type="predicted"/>
<feature type="transmembrane region" description="Helical" evidence="1">
    <location>
        <begin position="91"/>
        <end position="109"/>
    </location>
</feature>
<evidence type="ECO:0000313" key="3">
    <source>
        <dbReference type="Proteomes" id="UP001589836"/>
    </source>
</evidence>
<sequence>MVKNIQKVQFFKPRRPKIKVGAFDVNYIKKRRPIIVAWWSAALPGMGHIHLGHYLKGLLLVSGEIVLNTLSHLNTAIFFSMTGQFQAVHEVVNYNWLILYSSFFVFAIWDSYRICIDTNKSSLIEEKQSIKETAFGAIDTWGMNTLNIRNPRMAFVWNGIFPGLYHLCNNKIISGITLLGWMITISYFTKLPLVVLLTMTGQFTEIQPLINPQWLLFFPSIYLFTLYDGYSHAVFYNRLFEEEQAYHFHEKFGDNRLQMER</sequence>
<accession>A0ABV6LKE2</accession>
<dbReference type="Proteomes" id="UP001589836">
    <property type="component" value="Unassembled WGS sequence"/>
</dbReference>
<dbReference type="RefSeq" id="WP_377345391.1">
    <property type="nucleotide sequence ID" value="NZ_JBHLTP010000003.1"/>
</dbReference>
<keyword evidence="1" id="KW-1133">Transmembrane helix</keyword>
<reference evidence="2 3" key="1">
    <citation type="submission" date="2024-09" db="EMBL/GenBank/DDBJ databases">
        <authorList>
            <person name="Sun Q."/>
            <person name="Mori K."/>
        </authorList>
    </citation>
    <scope>NUCLEOTIDE SEQUENCE [LARGE SCALE GENOMIC DNA]</scope>
    <source>
        <strain evidence="2 3">NCAIM B.02529</strain>
    </source>
</reference>
<organism evidence="2 3">
    <name type="scientific">Pontibacillus salicampi</name>
    <dbReference type="NCBI Taxonomy" id="1449801"/>
    <lineage>
        <taxon>Bacteria</taxon>
        <taxon>Bacillati</taxon>
        <taxon>Bacillota</taxon>
        <taxon>Bacilli</taxon>
        <taxon>Bacillales</taxon>
        <taxon>Bacillaceae</taxon>
        <taxon>Pontibacillus</taxon>
    </lineage>
</organism>
<feature type="transmembrane region" description="Helical" evidence="1">
    <location>
        <begin position="172"/>
        <end position="197"/>
    </location>
</feature>
<feature type="transmembrane region" description="Helical" evidence="1">
    <location>
        <begin position="209"/>
        <end position="227"/>
    </location>
</feature>
<evidence type="ECO:0000313" key="2">
    <source>
        <dbReference type="EMBL" id="MFC0522867.1"/>
    </source>
</evidence>
<feature type="transmembrane region" description="Helical" evidence="1">
    <location>
        <begin position="34"/>
        <end position="51"/>
    </location>
</feature>
<evidence type="ECO:0000256" key="1">
    <source>
        <dbReference type="SAM" id="Phobius"/>
    </source>
</evidence>
<keyword evidence="3" id="KW-1185">Reference proteome</keyword>
<name>A0ABV6LKE2_9BACI</name>